<comment type="caution">
    <text evidence="1">The sequence shown here is derived from an EMBL/GenBank/DDBJ whole genome shotgun (WGS) entry which is preliminary data.</text>
</comment>
<sequence length="119" mass="13669">MKDKQKIDPKEAEKQRQMAEAVRLLGAKHPELVRQYQHIFLKNANGRAILKDILGDTKIFAINLREEDLAVRNYGSRLLHTIAGAHINPLSIDKLFSMFIDALAEYERTTTPIDERKIT</sequence>
<gene>
    <name evidence="1" type="ORF">LCGC14_1126970</name>
</gene>
<accession>A0A0F9M711</accession>
<organism evidence="1">
    <name type="scientific">marine sediment metagenome</name>
    <dbReference type="NCBI Taxonomy" id="412755"/>
    <lineage>
        <taxon>unclassified sequences</taxon>
        <taxon>metagenomes</taxon>
        <taxon>ecological metagenomes</taxon>
    </lineage>
</organism>
<evidence type="ECO:0000313" key="1">
    <source>
        <dbReference type="EMBL" id="KKN01509.1"/>
    </source>
</evidence>
<reference evidence="1" key="1">
    <citation type="journal article" date="2015" name="Nature">
        <title>Complex archaea that bridge the gap between prokaryotes and eukaryotes.</title>
        <authorList>
            <person name="Spang A."/>
            <person name="Saw J.H."/>
            <person name="Jorgensen S.L."/>
            <person name="Zaremba-Niedzwiedzka K."/>
            <person name="Martijn J."/>
            <person name="Lind A.E."/>
            <person name="van Eijk R."/>
            <person name="Schleper C."/>
            <person name="Guy L."/>
            <person name="Ettema T.J."/>
        </authorList>
    </citation>
    <scope>NUCLEOTIDE SEQUENCE</scope>
</reference>
<dbReference type="EMBL" id="LAZR01005253">
    <property type="protein sequence ID" value="KKN01509.1"/>
    <property type="molecule type" value="Genomic_DNA"/>
</dbReference>
<proteinExistence type="predicted"/>
<protein>
    <submittedName>
        <fullName evidence="1">Uncharacterized protein</fullName>
    </submittedName>
</protein>
<dbReference type="AlphaFoldDB" id="A0A0F9M711"/>
<name>A0A0F9M711_9ZZZZ</name>